<feature type="compositionally biased region" description="Acidic residues" evidence="1">
    <location>
        <begin position="26"/>
        <end position="41"/>
    </location>
</feature>
<proteinExistence type="predicted"/>
<evidence type="ECO:0000256" key="1">
    <source>
        <dbReference type="SAM" id="MobiDB-lite"/>
    </source>
</evidence>
<feature type="chain" id="PRO_5045297392" evidence="2">
    <location>
        <begin position="27"/>
        <end position="183"/>
    </location>
</feature>
<dbReference type="Pfam" id="PF14039">
    <property type="entry name" value="YusW"/>
    <property type="match status" value="1"/>
</dbReference>
<dbReference type="InterPro" id="IPR025623">
    <property type="entry name" value="YusW"/>
</dbReference>
<dbReference type="RefSeq" id="WP_390301708.1">
    <property type="nucleotide sequence ID" value="NZ_JBHRRZ010000002.1"/>
</dbReference>
<reference evidence="4" key="1">
    <citation type="journal article" date="2019" name="Int. J. Syst. Evol. Microbiol.">
        <title>The Global Catalogue of Microorganisms (GCM) 10K type strain sequencing project: providing services to taxonomists for standard genome sequencing and annotation.</title>
        <authorList>
            <consortium name="The Broad Institute Genomics Platform"/>
            <consortium name="The Broad Institute Genome Sequencing Center for Infectious Disease"/>
            <person name="Wu L."/>
            <person name="Ma J."/>
        </authorList>
    </citation>
    <scope>NUCLEOTIDE SEQUENCE [LARGE SCALE GENOMIC DNA]</scope>
    <source>
        <strain evidence="4">KCTC 13193</strain>
    </source>
</reference>
<keyword evidence="2" id="KW-0732">Signal</keyword>
<feature type="signal peptide" evidence="2">
    <location>
        <begin position="1"/>
        <end position="26"/>
    </location>
</feature>
<gene>
    <name evidence="3" type="ORF">ACFODW_01230</name>
</gene>
<organism evidence="3 4">
    <name type="scientific">Virgibacillus sediminis</name>
    <dbReference type="NCBI Taxonomy" id="202260"/>
    <lineage>
        <taxon>Bacteria</taxon>
        <taxon>Bacillati</taxon>
        <taxon>Bacillota</taxon>
        <taxon>Bacilli</taxon>
        <taxon>Bacillales</taxon>
        <taxon>Bacillaceae</taxon>
        <taxon>Virgibacillus</taxon>
    </lineage>
</organism>
<name>A0ABV7A1W8_9BACI</name>
<accession>A0ABV7A1W8</accession>
<evidence type="ECO:0000256" key="2">
    <source>
        <dbReference type="SAM" id="SignalP"/>
    </source>
</evidence>
<dbReference type="EMBL" id="JBHRRZ010000002">
    <property type="protein sequence ID" value="MFC2946986.1"/>
    <property type="molecule type" value="Genomic_DNA"/>
</dbReference>
<sequence>MSKLKSLGALIILTFLLAACGNNDQAEEGIPEEQAEVETTEESGQANDSAGSDNASENQGSIDEITESDEVSDPPSEPPYEFKHFSLEADVEGTRDAIEVEYEHETDETEASYKDNNGGVQLAGDDAMEELDSIFSEFNFDSSTPEEEVAQEVAKAFNVPDDAEEVELEIEFTDDNELDYERS</sequence>
<keyword evidence="4" id="KW-1185">Reference proteome</keyword>
<feature type="region of interest" description="Disordered" evidence="1">
    <location>
        <begin position="26"/>
        <end position="98"/>
    </location>
</feature>
<feature type="compositionally biased region" description="Polar residues" evidence="1">
    <location>
        <begin position="43"/>
        <end position="61"/>
    </location>
</feature>
<dbReference type="Proteomes" id="UP001595387">
    <property type="component" value="Unassembled WGS sequence"/>
</dbReference>
<comment type="caution">
    <text evidence="3">The sequence shown here is derived from an EMBL/GenBank/DDBJ whole genome shotgun (WGS) entry which is preliminary data.</text>
</comment>
<evidence type="ECO:0000313" key="4">
    <source>
        <dbReference type="Proteomes" id="UP001595387"/>
    </source>
</evidence>
<dbReference type="PROSITE" id="PS51257">
    <property type="entry name" value="PROKAR_LIPOPROTEIN"/>
    <property type="match status" value="1"/>
</dbReference>
<evidence type="ECO:0000313" key="3">
    <source>
        <dbReference type="EMBL" id="MFC2946986.1"/>
    </source>
</evidence>
<feature type="compositionally biased region" description="Basic and acidic residues" evidence="1">
    <location>
        <begin position="80"/>
        <end position="98"/>
    </location>
</feature>
<protein>
    <submittedName>
        <fullName evidence="3">YusW family protein</fullName>
    </submittedName>
</protein>